<evidence type="ECO:0000313" key="1">
    <source>
        <dbReference type="EMBL" id="EOY08669.1"/>
    </source>
</evidence>
<proteinExistence type="predicted"/>
<dbReference type="Gramene" id="EOY08669">
    <property type="protein sequence ID" value="EOY08669"/>
    <property type="gene ID" value="TCM_023665"/>
</dbReference>
<dbReference type="AlphaFoldDB" id="A0A061F2G3"/>
<sequence>MTDATERNLLDTKINPLLNDLYHTLRWPIYLHIVYKWVSTRLLRCVIILKVSNIEHMVILNVTNIITQHEAYFQSQSDTLLNVSIENLLEAFIVHPSKNVSIHKGMYRYIFSCKQFSAFQTPKIQA</sequence>
<dbReference type="InParanoid" id="A0A061F2G3"/>
<protein>
    <submittedName>
        <fullName evidence="1">Uncharacterized protein</fullName>
    </submittedName>
</protein>
<dbReference type="HOGENOM" id="CLU_1985641_0_0_1"/>
<evidence type="ECO:0000313" key="2">
    <source>
        <dbReference type="Proteomes" id="UP000026915"/>
    </source>
</evidence>
<reference evidence="1 2" key="1">
    <citation type="journal article" date="2013" name="Genome Biol.">
        <title>The genome sequence of the most widely cultivated cacao type and its use to identify candidate genes regulating pod color.</title>
        <authorList>
            <person name="Motamayor J.C."/>
            <person name="Mockaitis K."/>
            <person name="Schmutz J."/>
            <person name="Haiminen N."/>
            <person name="Iii D.L."/>
            <person name="Cornejo O."/>
            <person name="Findley S.D."/>
            <person name="Zheng P."/>
            <person name="Utro F."/>
            <person name="Royaert S."/>
            <person name="Saski C."/>
            <person name="Jenkins J."/>
            <person name="Podicheti R."/>
            <person name="Zhao M."/>
            <person name="Scheffler B.E."/>
            <person name="Stack J.C."/>
            <person name="Feltus F.A."/>
            <person name="Mustiga G.M."/>
            <person name="Amores F."/>
            <person name="Phillips W."/>
            <person name="Marelli J.P."/>
            <person name="May G.D."/>
            <person name="Shapiro H."/>
            <person name="Ma J."/>
            <person name="Bustamante C.D."/>
            <person name="Schnell R.J."/>
            <person name="Main D."/>
            <person name="Gilbert D."/>
            <person name="Parida L."/>
            <person name="Kuhn D.N."/>
        </authorList>
    </citation>
    <scope>NUCLEOTIDE SEQUENCE [LARGE SCALE GENOMIC DNA]</scope>
    <source>
        <strain evidence="2">cv. Matina 1-6</strain>
    </source>
</reference>
<gene>
    <name evidence="1" type="ORF">TCM_023665</name>
</gene>
<keyword evidence="2" id="KW-1185">Reference proteome</keyword>
<dbReference type="EMBL" id="CM001883">
    <property type="protein sequence ID" value="EOY08669.1"/>
    <property type="molecule type" value="Genomic_DNA"/>
</dbReference>
<organism evidence="1 2">
    <name type="scientific">Theobroma cacao</name>
    <name type="common">Cacao</name>
    <name type="synonym">Cocoa</name>
    <dbReference type="NCBI Taxonomy" id="3641"/>
    <lineage>
        <taxon>Eukaryota</taxon>
        <taxon>Viridiplantae</taxon>
        <taxon>Streptophyta</taxon>
        <taxon>Embryophyta</taxon>
        <taxon>Tracheophyta</taxon>
        <taxon>Spermatophyta</taxon>
        <taxon>Magnoliopsida</taxon>
        <taxon>eudicotyledons</taxon>
        <taxon>Gunneridae</taxon>
        <taxon>Pentapetalae</taxon>
        <taxon>rosids</taxon>
        <taxon>malvids</taxon>
        <taxon>Malvales</taxon>
        <taxon>Malvaceae</taxon>
        <taxon>Byttnerioideae</taxon>
        <taxon>Theobroma</taxon>
    </lineage>
</organism>
<name>A0A061F2G3_THECC</name>
<dbReference type="Proteomes" id="UP000026915">
    <property type="component" value="Chromosome 5"/>
</dbReference>
<accession>A0A061F2G3</accession>